<comment type="caution">
    <text evidence="2">The sequence shown here is derived from an EMBL/GenBank/DDBJ whole genome shotgun (WGS) entry which is preliminary data.</text>
</comment>
<evidence type="ECO:0000313" key="2">
    <source>
        <dbReference type="EMBL" id="KAJ6052687.1"/>
    </source>
</evidence>
<reference evidence="2" key="1">
    <citation type="journal article" date="2023" name="IMA Fungus">
        <title>Comparative genomic study of the Penicillium genus elucidates a diverse pangenome and 15 lateral gene transfer events.</title>
        <authorList>
            <person name="Petersen C."/>
            <person name="Sorensen T."/>
            <person name="Nielsen M.R."/>
            <person name="Sondergaard T.E."/>
            <person name="Sorensen J.L."/>
            <person name="Fitzpatrick D.A."/>
            <person name="Frisvad J.C."/>
            <person name="Nielsen K.L."/>
        </authorList>
    </citation>
    <scope>NUCLEOTIDE SEQUENCE</scope>
    <source>
        <strain evidence="2">IBT 15450</strain>
    </source>
</reference>
<gene>
    <name evidence="2" type="ORF">N7460_003221</name>
</gene>
<keyword evidence="1" id="KW-0732">Signal</keyword>
<reference evidence="2" key="2">
    <citation type="submission" date="2023-01" db="EMBL/GenBank/DDBJ databases">
        <authorList>
            <person name="Petersen C."/>
        </authorList>
    </citation>
    <scope>NUCLEOTIDE SEQUENCE</scope>
    <source>
        <strain evidence="2">IBT 15450</strain>
    </source>
</reference>
<dbReference type="Proteomes" id="UP001219568">
    <property type="component" value="Unassembled WGS sequence"/>
</dbReference>
<protein>
    <submittedName>
        <fullName evidence="2">Uncharacterized protein</fullName>
    </submittedName>
</protein>
<evidence type="ECO:0000313" key="3">
    <source>
        <dbReference type="Proteomes" id="UP001219568"/>
    </source>
</evidence>
<name>A0AAD6ILE5_PENCN</name>
<organism evidence="2 3">
    <name type="scientific">Penicillium canescens</name>
    <dbReference type="NCBI Taxonomy" id="5083"/>
    <lineage>
        <taxon>Eukaryota</taxon>
        <taxon>Fungi</taxon>
        <taxon>Dikarya</taxon>
        <taxon>Ascomycota</taxon>
        <taxon>Pezizomycotina</taxon>
        <taxon>Eurotiomycetes</taxon>
        <taxon>Eurotiomycetidae</taxon>
        <taxon>Eurotiales</taxon>
        <taxon>Aspergillaceae</taxon>
        <taxon>Penicillium</taxon>
    </lineage>
</organism>
<feature type="signal peptide" evidence="1">
    <location>
        <begin position="1"/>
        <end position="17"/>
    </location>
</feature>
<dbReference type="EMBL" id="JAQJZL010000002">
    <property type="protein sequence ID" value="KAJ6052687.1"/>
    <property type="molecule type" value="Genomic_DNA"/>
</dbReference>
<dbReference type="AlphaFoldDB" id="A0AAD6ILE5"/>
<accession>A0AAD6ILE5</accession>
<feature type="chain" id="PRO_5042173889" evidence="1">
    <location>
        <begin position="18"/>
        <end position="86"/>
    </location>
</feature>
<keyword evidence="3" id="KW-1185">Reference proteome</keyword>
<evidence type="ECO:0000256" key="1">
    <source>
        <dbReference type="SAM" id="SignalP"/>
    </source>
</evidence>
<sequence>MQPFIFVCAIIASMAMTAPTDSAGGVVLDKRQVADRCSEWHQHAPASFITILIEVEKPAAFGFFGLYHITDEMHPSGGLVVRLLEP</sequence>
<proteinExistence type="predicted"/>